<evidence type="ECO:0000313" key="3">
    <source>
        <dbReference type="Proteomes" id="UP000291151"/>
    </source>
</evidence>
<name>A0A4P6UVT5_9BACL</name>
<proteinExistence type="predicted"/>
<reference evidence="2 3" key="1">
    <citation type="submission" date="2019-02" db="EMBL/GenBank/DDBJ databases">
        <title>Ureibacillus thermophilus.</title>
        <authorList>
            <person name="Sunny J.S."/>
            <person name="Natarajan A."/>
            <person name="Saleena L.M."/>
        </authorList>
    </citation>
    <scope>NUCLEOTIDE SEQUENCE [LARGE SCALE GENOMIC DNA]</scope>
    <source>
        <strain evidence="2 3">LM102</strain>
    </source>
</reference>
<dbReference type="KEGG" id="uth:DKZ56_10710"/>
<keyword evidence="1" id="KW-0472">Membrane</keyword>
<keyword evidence="1" id="KW-0812">Transmembrane</keyword>
<dbReference type="Pfam" id="PF14141">
    <property type="entry name" value="YqzM"/>
    <property type="match status" value="1"/>
</dbReference>
<dbReference type="AlphaFoldDB" id="A0A4P6UVT5"/>
<organism evidence="2 3">
    <name type="scientific">Ureibacillus thermophilus</name>
    <dbReference type="NCBI Taxonomy" id="367743"/>
    <lineage>
        <taxon>Bacteria</taxon>
        <taxon>Bacillati</taxon>
        <taxon>Bacillota</taxon>
        <taxon>Bacilli</taxon>
        <taxon>Bacillales</taxon>
        <taxon>Caryophanaceae</taxon>
        <taxon>Ureibacillus</taxon>
    </lineage>
</organism>
<protein>
    <submittedName>
        <fullName evidence="2">YqzM family protein</fullName>
    </submittedName>
</protein>
<evidence type="ECO:0000313" key="2">
    <source>
        <dbReference type="EMBL" id="QBK26296.1"/>
    </source>
</evidence>
<evidence type="ECO:0000256" key="1">
    <source>
        <dbReference type="SAM" id="Phobius"/>
    </source>
</evidence>
<keyword evidence="1" id="KW-1133">Transmembrane helix</keyword>
<dbReference type="InterPro" id="IPR025416">
    <property type="entry name" value="YqzM"/>
</dbReference>
<accession>A0A4P6UVT5</accession>
<feature type="transmembrane region" description="Helical" evidence="1">
    <location>
        <begin position="29"/>
        <end position="50"/>
    </location>
</feature>
<dbReference type="EMBL" id="CP036528">
    <property type="protein sequence ID" value="QBK26296.1"/>
    <property type="molecule type" value="Genomic_DNA"/>
</dbReference>
<dbReference type="Proteomes" id="UP000291151">
    <property type="component" value="Chromosome"/>
</dbReference>
<dbReference type="RefSeq" id="WP_208649986.1">
    <property type="nucleotide sequence ID" value="NZ_CP036528.1"/>
</dbReference>
<sequence length="54" mass="5981">MANHNENFVTHNPFEGENASCKRNDAIDAGIGFVVSFLFFTLMFIIAIIFDAVA</sequence>
<keyword evidence="3" id="KW-1185">Reference proteome</keyword>
<gene>
    <name evidence="2" type="ORF">DKZ56_10710</name>
</gene>